<proteinExistence type="predicted"/>
<evidence type="ECO:0000313" key="2">
    <source>
        <dbReference type="Proteomes" id="UP000327179"/>
    </source>
</evidence>
<sequence length="71" mass="8165">MRFSMGFYDPVPEVDANLATHTSMVRIGNDATRRWTMAPALCDAERIIITTINHVDRRMVETAYPHDRRSS</sequence>
<dbReference type="AlphaFoldDB" id="A0A5J6QK12"/>
<gene>
    <name evidence="1" type="ORF">FXN65_12505</name>
</gene>
<dbReference type="Proteomes" id="UP000327179">
    <property type="component" value="Chromosome"/>
</dbReference>
<reference evidence="1 2" key="1">
    <citation type="submission" date="2019-08" db="EMBL/GenBank/DDBJ databases">
        <title>Whole-genome Sequencing of e-waste polymer degrading bacterium Pseudomonas sp. strain PE08.</title>
        <authorList>
            <person name="Kirdat K."/>
            <person name="Debbarma P."/>
            <person name="Narawade N."/>
            <person name="Suyal D."/>
            <person name="Thorat V."/>
            <person name="Shouche Y."/>
            <person name="Goel R."/>
            <person name="Yadav A."/>
        </authorList>
    </citation>
    <scope>NUCLEOTIDE SEQUENCE [LARGE SCALE GENOMIC DNA]</scope>
    <source>
        <strain evidence="1 2">PE08</strain>
    </source>
</reference>
<dbReference type="KEGG" id="plal:FXN65_12505"/>
<organism evidence="1 2">
    <name type="scientific">Metapseudomonas lalkuanensis</name>
    <dbReference type="NCBI Taxonomy" id="2604832"/>
    <lineage>
        <taxon>Bacteria</taxon>
        <taxon>Pseudomonadati</taxon>
        <taxon>Pseudomonadota</taxon>
        <taxon>Gammaproteobacteria</taxon>
        <taxon>Pseudomonadales</taxon>
        <taxon>Pseudomonadaceae</taxon>
        <taxon>Metapseudomonas</taxon>
    </lineage>
</organism>
<dbReference type="EMBL" id="CP043311">
    <property type="protein sequence ID" value="QEY62854.1"/>
    <property type="molecule type" value="Genomic_DNA"/>
</dbReference>
<evidence type="ECO:0000313" key="1">
    <source>
        <dbReference type="EMBL" id="QEY62854.1"/>
    </source>
</evidence>
<name>A0A5J6QK12_9GAMM</name>
<keyword evidence="2" id="KW-1185">Reference proteome</keyword>
<accession>A0A5J6QK12</accession>
<protein>
    <submittedName>
        <fullName evidence="1">Uncharacterized protein</fullName>
    </submittedName>
</protein>
<dbReference type="RefSeq" id="WP_151133510.1">
    <property type="nucleotide sequence ID" value="NZ_CP043311.1"/>
</dbReference>